<protein>
    <recommendedName>
        <fullName evidence="1">ATP-dependent dethiobiotin synthetase BioD</fullName>
        <ecNumber evidence="1">6.3.3.3</ecNumber>
    </recommendedName>
    <alternativeName>
        <fullName evidence="1">DTB synthetase</fullName>
        <shortName evidence="1">DTBS</shortName>
    </alternativeName>
    <alternativeName>
        <fullName evidence="1">Dethiobiotin synthase</fullName>
    </alternativeName>
</protein>
<dbReference type="Gene3D" id="3.40.50.300">
    <property type="entry name" value="P-loop containing nucleotide triphosphate hydrolases"/>
    <property type="match status" value="1"/>
</dbReference>
<feature type="binding site" evidence="1">
    <location>
        <begin position="168"/>
        <end position="169"/>
    </location>
    <ligand>
        <name>ATP</name>
        <dbReference type="ChEBI" id="CHEBI:30616"/>
    </ligand>
</feature>
<dbReference type="PANTHER" id="PTHR43210">
    <property type="entry name" value="DETHIOBIOTIN SYNTHETASE"/>
    <property type="match status" value="1"/>
</dbReference>
<evidence type="ECO:0000256" key="1">
    <source>
        <dbReference type="HAMAP-Rule" id="MF_00336"/>
    </source>
</evidence>
<dbReference type="NCBIfam" id="TIGR00347">
    <property type="entry name" value="bioD"/>
    <property type="match status" value="1"/>
</dbReference>
<keyword evidence="1" id="KW-0547">Nucleotide-binding</keyword>
<feature type="binding site" evidence="1">
    <location>
        <begin position="198"/>
        <end position="200"/>
    </location>
    <ligand>
        <name>ATP</name>
        <dbReference type="ChEBI" id="CHEBI:30616"/>
    </ligand>
</feature>
<feature type="binding site" evidence="1">
    <location>
        <position position="16"/>
    </location>
    <ligand>
        <name>Mg(2+)</name>
        <dbReference type="ChEBI" id="CHEBI:18420"/>
    </ligand>
</feature>
<dbReference type="Pfam" id="PF13500">
    <property type="entry name" value="AAA_26"/>
    <property type="match status" value="1"/>
</dbReference>
<dbReference type="UniPathway" id="UPA00078">
    <property type="reaction ID" value="UER00161"/>
</dbReference>
<comment type="subunit">
    <text evidence="1">Homodimer.</text>
</comment>
<feature type="binding site" evidence="1">
    <location>
        <begin position="108"/>
        <end position="111"/>
    </location>
    <ligand>
        <name>ATP</name>
        <dbReference type="ChEBI" id="CHEBI:30616"/>
    </ligand>
</feature>
<organism evidence="2 3">
    <name type="scientific">Corynebacterium hylobatis</name>
    <dbReference type="NCBI Taxonomy" id="1859290"/>
    <lineage>
        <taxon>Bacteria</taxon>
        <taxon>Bacillati</taxon>
        <taxon>Actinomycetota</taxon>
        <taxon>Actinomycetes</taxon>
        <taxon>Mycobacteriales</taxon>
        <taxon>Corynebacteriaceae</taxon>
        <taxon>Corynebacterium</taxon>
    </lineage>
</organism>
<keyword evidence="1" id="KW-0479">Metal-binding</keyword>
<dbReference type="SUPFAM" id="SSF52540">
    <property type="entry name" value="P-loop containing nucleoside triphosphate hydrolases"/>
    <property type="match status" value="1"/>
</dbReference>
<dbReference type="GO" id="GO:0000287">
    <property type="term" value="F:magnesium ion binding"/>
    <property type="evidence" value="ECO:0007669"/>
    <property type="project" value="UniProtKB-UniRule"/>
</dbReference>
<dbReference type="InterPro" id="IPR004472">
    <property type="entry name" value="DTB_synth_BioD"/>
</dbReference>
<dbReference type="InterPro" id="IPR027417">
    <property type="entry name" value="P-loop_NTPase"/>
</dbReference>
<keyword evidence="1 2" id="KW-0436">Ligase</keyword>
<dbReference type="CDD" id="cd03109">
    <property type="entry name" value="DTBS"/>
    <property type="match status" value="1"/>
</dbReference>
<proteinExistence type="inferred from homology"/>
<dbReference type="EC" id="6.3.3.3" evidence="1"/>
<dbReference type="RefSeq" id="WP_126120612.1">
    <property type="nucleotide sequence ID" value="NZ_RXHJ01000007.1"/>
</dbReference>
<sequence>MSIIVVTGTGPGVGKTVATAAIVSVLSERGRKVIPVKPVQTGVSAHGVGDAASIRQLTGIGALEFVRYPEPLVPALAARRAGLPPVDRAKMVSRIRALDGPDRVVVVEGSGGLLVRLAGSLTIADLASDLGAPLIVVTPLGAGSLNAAELTVTAAHARGLHVRGLVGGSLPADPDVATMENLDELPWVTGVPMLGCLPAGAGNLNPEEFRDMARQSLDLDLGEALQLV</sequence>
<keyword evidence="1" id="KW-0067">ATP-binding</keyword>
<dbReference type="AlphaFoldDB" id="A0A3S0C118"/>
<evidence type="ECO:0000313" key="3">
    <source>
        <dbReference type="Proteomes" id="UP000274907"/>
    </source>
</evidence>
<dbReference type="GO" id="GO:0005524">
    <property type="term" value="F:ATP binding"/>
    <property type="evidence" value="ECO:0007669"/>
    <property type="project" value="UniProtKB-UniRule"/>
</dbReference>
<dbReference type="GO" id="GO:0005829">
    <property type="term" value="C:cytosol"/>
    <property type="evidence" value="ECO:0007669"/>
    <property type="project" value="TreeGrafter"/>
</dbReference>
<evidence type="ECO:0000313" key="2">
    <source>
        <dbReference type="EMBL" id="RSZ63410.1"/>
    </source>
</evidence>
<feature type="binding site" evidence="1">
    <location>
        <position position="108"/>
    </location>
    <ligand>
        <name>Mg(2+)</name>
        <dbReference type="ChEBI" id="CHEBI:18420"/>
    </ligand>
</feature>
<accession>A0A3S0C118</accession>
<comment type="cofactor">
    <cofactor evidence="1">
        <name>Mg(2+)</name>
        <dbReference type="ChEBI" id="CHEBI:18420"/>
    </cofactor>
</comment>
<feature type="active site" evidence="1">
    <location>
        <position position="37"/>
    </location>
</feature>
<keyword evidence="1" id="KW-0093">Biotin biosynthesis</keyword>
<gene>
    <name evidence="1 2" type="primary">bioD</name>
    <name evidence="2" type="ORF">EAH68_06970</name>
</gene>
<comment type="catalytic activity">
    <reaction evidence="1">
        <text>(7R,8S)-7,8-diammoniononanoate + CO2 + ATP = (4R,5S)-dethiobiotin + ADP + phosphate + 3 H(+)</text>
        <dbReference type="Rhea" id="RHEA:15805"/>
        <dbReference type="ChEBI" id="CHEBI:15378"/>
        <dbReference type="ChEBI" id="CHEBI:16526"/>
        <dbReference type="ChEBI" id="CHEBI:30616"/>
        <dbReference type="ChEBI" id="CHEBI:43474"/>
        <dbReference type="ChEBI" id="CHEBI:149469"/>
        <dbReference type="ChEBI" id="CHEBI:149473"/>
        <dbReference type="ChEBI" id="CHEBI:456216"/>
        <dbReference type="EC" id="6.3.3.3"/>
    </reaction>
</comment>
<feature type="binding site" evidence="1">
    <location>
        <position position="50"/>
    </location>
    <ligand>
        <name>ATP</name>
        <dbReference type="ChEBI" id="CHEBI:30616"/>
    </ligand>
</feature>
<feature type="binding site" evidence="1">
    <location>
        <position position="41"/>
    </location>
    <ligand>
        <name>substrate</name>
    </ligand>
</feature>
<dbReference type="PANTHER" id="PTHR43210:SF5">
    <property type="entry name" value="DETHIOBIOTIN SYNTHETASE"/>
    <property type="match status" value="1"/>
</dbReference>
<reference evidence="2 3" key="1">
    <citation type="submission" date="2018-12" db="EMBL/GenBank/DDBJ databases">
        <title>YIM 101343 draft genome.</title>
        <authorList>
            <person name="Chen X."/>
        </authorList>
    </citation>
    <scope>NUCLEOTIDE SEQUENCE [LARGE SCALE GENOMIC DNA]</scope>
    <source>
        <strain evidence="2 3">YIM 101343</strain>
    </source>
</reference>
<name>A0A3S0C118_9CORY</name>
<keyword evidence="1" id="KW-0460">Magnesium</keyword>
<comment type="function">
    <text evidence="1">Catalyzes a mechanistically unusual reaction, the ATP-dependent insertion of CO2 between the N7 and N8 nitrogen atoms of 7,8-diaminopelargonic acid (DAPA, also called 7,8-diammoniononanoate) to form a ureido ring.</text>
</comment>
<comment type="caution">
    <text evidence="2">The sequence shown here is derived from an EMBL/GenBank/DDBJ whole genome shotgun (WGS) entry which is preliminary data.</text>
</comment>
<dbReference type="EMBL" id="RXHJ01000007">
    <property type="protein sequence ID" value="RSZ63410.1"/>
    <property type="molecule type" value="Genomic_DNA"/>
</dbReference>
<keyword evidence="3" id="KW-1185">Reference proteome</keyword>
<feature type="binding site" evidence="1">
    <location>
        <position position="50"/>
    </location>
    <ligand>
        <name>Mg(2+)</name>
        <dbReference type="ChEBI" id="CHEBI:18420"/>
    </ligand>
</feature>
<dbReference type="GO" id="GO:0004141">
    <property type="term" value="F:dethiobiotin synthase activity"/>
    <property type="evidence" value="ECO:0007669"/>
    <property type="project" value="UniProtKB-UniRule"/>
</dbReference>
<comment type="subcellular location">
    <subcellularLocation>
        <location evidence="1">Cytoplasm</location>
    </subcellularLocation>
</comment>
<dbReference type="PIRSF" id="PIRSF006755">
    <property type="entry name" value="DTB_synth"/>
    <property type="match status" value="1"/>
</dbReference>
<dbReference type="Proteomes" id="UP000274907">
    <property type="component" value="Unassembled WGS sequence"/>
</dbReference>
<feature type="binding site" evidence="1">
    <location>
        <begin position="12"/>
        <end position="17"/>
    </location>
    <ligand>
        <name>ATP</name>
        <dbReference type="ChEBI" id="CHEBI:30616"/>
    </ligand>
</feature>
<dbReference type="HAMAP" id="MF_00336">
    <property type="entry name" value="BioD"/>
    <property type="match status" value="1"/>
</dbReference>
<dbReference type="GO" id="GO:0009102">
    <property type="term" value="P:biotin biosynthetic process"/>
    <property type="evidence" value="ECO:0007669"/>
    <property type="project" value="UniProtKB-UniRule"/>
</dbReference>
<comment type="pathway">
    <text evidence="1">Cofactor biosynthesis; biotin biosynthesis; biotin from 7,8-diaminononanoate: step 1/2.</text>
</comment>
<dbReference type="OrthoDB" id="9802610at2"/>
<feature type="binding site" evidence="1">
    <location>
        <position position="205"/>
    </location>
    <ligand>
        <name>ATP</name>
        <dbReference type="ChEBI" id="CHEBI:30616"/>
    </ligand>
</feature>
<keyword evidence="1" id="KW-0963">Cytoplasm</keyword>
<comment type="similarity">
    <text evidence="1">Belongs to the dethiobiotin synthetase family.</text>
</comment>